<gene>
    <name evidence="3" type="ORF">OKA05_20965</name>
</gene>
<dbReference type="SUPFAM" id="SSF56988">
    <property type="entry name" value="Anthrax protective antigen"/>
    <property type="match status" value="1"/>
</dbReference>
<evidence type="ECO:0000256" key="1">
    <source>
        <dbReference type="SAM" id="SignalP"/>
    </source>
</evidence>
<name>A0ABT3GND9_9BACT</name>
<dbReference type="RefSeq" id="WP_264489153.1">
    <property type="nucleotide sequence ID" value="NZ_JAPDDT010000011.1"/>
</dbReference>
<sequence length="1494" mass="162658">MNPIARLLCLTVVPAWALQAAPVTRARDFTEALEQAQASGSDIVVLQRGSDWNRLGETLYQGVWQAPEFEKELAEGFVLVTVDRPEQAGAPALGSGESAAGLTRFLAATAAGAKLPENEVASVRAEGGASFKKRADGTWLLDDPKGEKNPAHDTLQLNVRASRGGQVLRLDFLPDASLPNGGSGRAPNGNFALNEVSIVDGDKPLAATHAWGNSPEGAGAAQLLLDGVTDKPDKAWNGGAHTRQARTLMLALAKPVRPGANLKVTLTGRSQWNNHIPACLRAAVVDDEGMAASLARVADAQSQATRNEAFTWWDGGRCPRVALVDSEGRGIAALDTPRGDLTPTTLAAQVKKLRETRIARDEWLAKAAKVSGPDQAELLRQALAELDFGNWPGNGNCYKPIHDQIRAADPQDVTGAVRWLGFSKDPKGGIPWAKPAWNEALDTQGGKRALTDADYQEAIARVDKELADPRNKVLSHENVQRMMVAKFHIYKGWKGHEDERFKVQQQIADLDPATFWGIGARGYIGMYGKSATPYLTYGWKPEQVKAGANTWRMDDTGYFFDHPGSYKVALTHAAGAATVKVKRLALLDGDKVLAEAKPDADLGPGKGRVEAILDCAAWQPDRAYVFVAEIEAAQTDSAGRFAIEPWFTEPAATTLATDHFKVRRDLRDKLAAAFAPHRNALDKAFAGESVRLDLARHELIRRCGPEVLDQVAASPGGKEFLEAFTGDLAWLESFLANDEAKWPLAIENLRFLHRNGRDLDQPLYRKVATAMALAAGEMNRYRLLDRYHGVLRTHREGLLHVSFEGLDTREMRWAIPLAGTDRDYRFMVDTMQQRLRDYLGACWGIAYIDPNVYGYSVQGWGFIDPWTHHYGTGTGDRPFPVHRIVGGVCGTLSGFGATVTQAHGVMSTTVGQPAHCAYVVRVGEEWPTGNDVSGPETNGASVYEGTGFPTMHRLYEVVHGDTAAFLKSSRLAWAAHVYLDRRRPLVRVMPGMTYAVYDLPGGKVDDMAKLKPVKTGVASGFDLSEVLPANPVNFGVAWEGEIEVSGDGPVTVQLKSDDASRLKIGNHLVPCNQAPMELKLRSGTHPVKLEYGQAGGNWSLAVTWSGPAEWDADWSGAYLQAIAAQPINYPLLLETIKSFESASDLPKGTWQKLIGQIATAYAPYHEAAWALVNRCYGKVAPTLAPAERLELLLASHRHITQAKAPKFMGYNLAAVLNIQAESLGDPAMALSFFEKLLAIHYSETPTANRVFGDVLNWGRTRFTAKPETAAGFAKAVGSFFSARGESLGVDSMRNQIVAGIKAASDAGDLASWRLWSEMAARFLPPLAPGDVHLNAEQAKAAPKLPTSGSLLSKDGLLQTSSACQFDRPLSYRAVLDGSAPGWFDTEAEAKPWAQIMLAGEAEITGIVAVNRYEFKPEQEEFQWAAPFKVLVSTDGKTWTEAATCDKAEAVMRIDLPGKPRARYVRLERQAPADASKPPGRFHLRNFLVFGRKMY</sequence>
<proteinExistence type="predicted"/>
<protein>
    <submittedName>
        <fullName evidence="3">Discoidin domain-containing protein</fullName>
    </submittedName>
</protein>
<accession>A0ABT3GND9</accession>
<dbReference type="Gene3D" id="2.60.120.380">
    <property type="match status" value="1"/>
</dbReference>
<dbReference type="SMART" id="SM00758">
    <property type="entry name" value="PA14"/>
    <property type="match status" value="1"/>
</dbReference>
<dbReference type="InterPro" id="IPR008979">
    <property type="entry name" value="Galactose-bd-like_sf"/>
</dbReference>
<feature type="signal peptide" evidence="1">
    <location>
        <begin position="1"/>
        <end position="17"/>
    </location>
</feature>
<dbReference type="PROSITE" id="PS50022">
    <property type="entry name" value="FA58C_3"/>
    <property type="match status" value="1"/>
</dbReference>
<dbReference type="InterPro" id="IPR000421">
    <property type="entry name" value="FA58C"/>
</dbReference>
<comment type="caution">
    <text evidence="3">The sequence shown here is derived from an EMBL/GenBank/DDBJ whole genome shotgun (WGS) entry which is preliminary data.</text>
</comment>
<feature type="domain" description="F5/8 type C" evidence="2">
    <location>
        <begin position="1339"/>
        <end position="1466"/>
    </location>
</feature>
<dbReference type="Proteomes" id="UP001320876">
    <property type="component" value="Unassembled WGS sequence"/>
</dbReference>
<keyword evidence="1" id="KW-0732">Signal</keyword>
<reference evidence="3 4" key="1">
    <citation type="submission" date="2022-10" db="EMBL/GenBank/DDBJ databases">
        <title>Luteolibacter arcticus strain CCTCC AB 2014275, whole genome shotgun sequencing project.</title>
        <authorList>
            <person name="Zhao G."/>
            <person name="Shen L."/>
        </authorList>
    </citation>
    <scope>NUCLEOTIDE SEQUENCE [LARGE SCALE GENOMIC DNA]</scope>
    <source>
        <strain evidence="3 4">CCTCC AB 2014275</strain>
    </source>
</reference>
<evidence type="ECO:0000313" key="3">
    <source>
        <dbReference type="EMBL" id="MCW1925045.1"/>
    </source>
</evidence>
<organism evidence="3 4">
    <name type="scientific">Luteolibacter arcticus</name>
    <dbReference type="NCBI Taxonomy" id="1581411"/>
    <lineage>
        <taxon>Bacteria</taxon>
        <taxon>Pseudomonadati</taxon>
        <taxon>Verrucomicrobiota</taxon>
        <taxon>Verrucomicrobiia</taxon>
        <taxon>Verrucomicrobiales</taxon>
        <taxon>Verrucomicrobiaceae</taxon>
        <taxon>Luteolibacter</taxon>
    </lineage>
</organism>
<dbReference type="InterPro" id="IPR011658">
    <property type="entry name" value="PA14_dom"/>
</dbReference>
<feature type="chain" id="PRO_5045209318" evidence="1">
    <location>
        <begin position="18"/>
        <end position="1494"/>
    </location>
</feature>
<evidence type="ECO:0000313" key="4">
    <source>
        <dbReference type="Proteomes" id="UP001320876"/>
    </source>
</evidence>
<keyword evidence="4" id="KW-1185">Reference proteome</keyword>
<dbReference type="EMBL" id="JAPDDT010000011">
    <property type="protein sequence ID" value="MCW1925045.1"/>
    <property type="molecule type" value="Genomic_DNA"/>
</dbReference>
<dbReference type="Pfam" id="PF00754">
    <property type="entry name" value="F5_F8_type_C"/>
    <property type="match status" value="1"/>
</dbReference>
<evidence type="ECO:0000259" key="2">
    <source>
        <dbReference type="PROSITE" id="PS50022"/>
    </source>
</evidence>
<dbReference type="SUPFAM" id="SSF49785">
    <property type="entry name" value="Galactose-binding domain-like"/>
    <property type="match status" value="1"/>
</dbReference>
<dbReference type="Gene3D" id="2.60.120.260">
    <property type="entry name" value="Galactose-binding domain-like"/>
    <property type="match status" value="1"/>
</dbReference>